<dbReference type="OrthoDB" id="1260069at2"/>
<evidence type="ECO:0000313" key="4">
    <source>
        <dbReference type="Proteomes" id="UP000285906"/>
    </source>
</evidence>
<reference evidence="2" key="4">
    <citation type="submission" date="2024-05" db="EMBL/GenBank/DDBJ databases">
        <authorList>
            <person name="Sun Q."/>
            <person name="Sedlacek I."/>
        </authorList>
    </citation>
    <scope>NUCLEOTIDE SEQUENCE</scope>
    <source>
        <strain evidence="2">CCM 8490</strain>
    </source>
</reference>
<evidence type="ECO:0000313" key="3">
    <source>
        <dbReference type="EMBL" id="RKE88166.1"/>
    </source>
</evidence>
<sequence length="153" mass="18273">MIAFLEIIYFIFFSISVISFLIYIYKSLRKQSDFKYFLITLLFFVINIFIDNELSNLVINEIKTEINNSNKIIFINDNKNQIEINKNSPELKINTSSRKHSEKKIENYLLMSPKNIRIILKEDSKSKGKFWIKYPKYYFSNIKAIGYLEVNSR</sequence>
<dbReference type="AlphaFoldDB" id="A0A420DAL0"/>
<feature type="transmembrane region" description="Helical" evidence="1">
    <location>
        <begin position="34"/>
        <end position="50"/>
    </location>
</feature>
<protein>
    <submittedName>
        <fullName evidence="3">Uncharacterized protein</fullName>
    </submittedName>
</protein>
<name>A0A420DAL0_9FLAO</name>
<evidence type="ECO:0000313" key="5">
    <source>
        <dbReference type="Proteomes" id="UP000658202"/>
    </source>
</evidence>
<reference evidence="5" key="3">
    <citation type="journal article" date="2019" name="Int. J. Syst. Evol. Microbiol.">
        <title>The Global Catalogue of Microorganisms (GCM) 10K type strain sequencing project: providing services to taxonomists for standard genome sequencing and annotation.</title>
        <authorList>
            <consortium name="The Broad Institute Genomics Platform"/>
            <consortium name="The Broad Institute Genome Sequencing Center for Infectious Disease"/>
            <person name="Wu L."/>
            <person name="Ma J."/>
        </authorList>
    </citation>
    <scope>NUCLEOTIDE SEQUENCE [LARGE SCALE GENOMIC DNA]</scope>
    <source>
        <strain evidence="5">CCM 8490</strain>
    </source>
</reference>
<evidence type="ECO:0000256" key="1">
    <source>
        <dbReference type="SAM" id="Phobius"/>
    </source>
</evidence>
<keyword evidence="5" id="KW-1185">Reference proteome</keyword>
<reference evidence="2" key="1">
    <citation type="journal article" date="2014" name="Int. J. Syst. Evol. Microbiol.">
        <title>Complete genome of a new Firmicutes species belonging to the dominant human colonic microbiota ('Ruminococcus bicirculans') reveals two chromosomes and a selective capacity to utilize plant glucans.</title>
        <authorList>
            <consortium name="NISC Comparative Sequencing Program"/>
            <person name="Wegmann U."/>
            <person name="Louis P."/>
            <person name="Goesmann A."/>
            <person name="Henrissat B."/>
            <person name="Duncan S.H."/>
            <person name="Flint H.J."/>
        </authorList>
    </citation>
    <scope>NUCLEOTIDE SEQUENCE</scope>
    <source>
        <strain evidence="2">CCM 8490</strain>
    </source>
</reference>
<keyword evidence="1" id="KW-0472">Membrane</keyword>
<proteinExistence type="predicted"/>
<accession>A0A420DAL0</accession>
<dbReference type="EMBL" id="BMCW01000001">
    <property type="protein sequence ID" value="GGG50831.1"/>
    <property type="molecule type" value="Genomic_DNA"/>
</dbReference>
<keyword evidence="1" id="KW-1133">Transmembrane helix</keyword>
<gene>
    <name evidence="3" type="ORF">BXY58_1308</name>
    <name evidence="2" type="ORF">GCM10007332_10640</name>
</gene>
<dbReference type="RefSeq" id="WP_120212971.1">
    <property type="nucleotide sequence ID" value="NZ_BMCW01000001.1"/>
</dbReference>
<dbReference type="Proteomes" id="UP000658202">
    <property type="component" value="Unassembled WGS sequence"/>
</dbReference>
<dbReference type="EMBL" id="RAQH01000003">
    <property type="protein sequence ID" value="RKE88166.1"/>
    <property type="molecule type" value="Genomic_DNA"/>
</dbReference>
<reference evidence="3 4" key="2">
    <citation type="submission" date="2018-09" db="EMBL/GenBank/DDBJ databases">
        <title>Genomic Encyclopedia of Archaeal and Bacterial Type Strains, Phase II (KMG-II): from individual species to whole genera.</title>
        <authorList>
            <person name="Goeker M."/>
        </authorList>
    </citation>
    <scope>NUCLEOTIDE SEQUENCE [LARGE SCALE GENOMIC DNA]</scope>
    <source>
        <strain evidence="3 4">DSM 27620</strain>
    </source>
</reference>
<comment type="caution">
    <text evidence="3">The sequence shown here is derived from an EMBL/GenBank/DDBJ whole genome shotgun (WGS) entry which is preliminary data.</text>
</comment>
<keyword evidence="1" id="KW-0812">Transmembrane</keyword>
<dbReference type="Proteomes" id="UP000285906">
    <property type="component" value="Unassembled WGS sequence"/>
</dbReference>
<evidence type="ECO:0000313" key="2">
    <source>
        <dbReference type="EMBL" id="GGG50831.1"/>
    </source>
</evidence>
<organism evidence="3 4">
    <name type="scientific">Epilithonimonas arachidiradicis</name>
    <dbReference type="NCBI Taxonomy" id="1617282"/>
    <lineage>
        <taxon>Bacteria</taxon>
        <taxon>Pseudomonadati</taxon>
        <taxon>Bacteroidota</taxon>
        <taxon>Flavobacteriia</taxon>
        <taxon>Flavobacteriales</taxon>
        <taxon>Weeksellaceae</taxon>
        <taxon>Chryseobacterium group</taxon>
        <taxon>Epilithonimonas</taxon>
    </lineage>
</organism>
<feature type="transmembrane region" description="Helical" evidence="1">
    <location>
        <begin position="6"/>
        <end position="25"/>
    </location>
</feature>